<reference evidence="4" key="1">
    <citation type="journal article" date="2015" name="Proc. Natl. Acad. Sci. U.S.A.">
        <title>Networks of energetic and metabolic interactions define dynamics in microbial communities.</title>
        <authorList>
            <person name="Embree M."/>
            <person name="Liu J.K."/>
            <person name="Al-Bassam M.M."/>
            <person name="Zengler K."/>
        </authorList>
    </citation>
    <scope>NUCLEOTIDE SEQUENCE</scope>
</reference>
<evidence type="ECO:0000256" key="2">
    <source>
        <dbReference type="ARBA" id="ARBA00023315"/>
    </source>
</evidence>
<dbReference type="CDD" id="cd00827">
    <property type="entry name" value="init_cond_enzymes"/>
    <property type="match status" value="1"/>
</dbReference>
<keyword evidence="2 4" id="KW-0012">Acyltransferase</keyword>
<keyword evidence="1 4" id="KW-0808">Transferase</keyword>
<dbReference type="Pfam" id="PF08541">
    <property type="entry name" value="ACP_syn_III_C"/>
    <property type="match status" value="1"/>
</dbReference>
<dbReference type="PANTHER" id="PTHR34069:SF3">
    <property type="entry name" value="ACYL-COA:ACYL-COA ALKYLTRANSFERASE"/>
    <property type="match status" value="1"/>
</dbReference>
<dbReference type="Gene3D" id="3.40.47.10">
    <property type="match status" value="2"/>
</dbReference>
<evidence type="ECO:0000313" key="4">
    <source>
        <dbReference type="EMBL" id="KUG22921.1"/>
    </source>
</evidence>
<dbReference type="EMBL" id="LNQE01000932">
    <property type="protein sequence ID" value="KUG22921.1"/>
    <property type="molecule type" value="Genomic_DNA"/>
</dbReference>
<dbReference type="NCBIfam" id="NF005293">
    <property type="entry name" value="PRK06816.1"/>
    <property type="match status" value="1"/>
</dbReference>
<dbReference type="GO" id="GO:0044550">
    <property type="term" value="P:secondary metabolite biosynthetic process"/>
    <property type="evidence" value="ECO:0007669"/>
    <property type="project" value="TreeGrafter"/>
</dbReference>
<proteinExistence type="predicted"/>
<dbReference type="InterPro" id="IPR013747">
    <property type="entry name" value="ACP_syn_III_C"/>
</dbReference>
<evidence type="ECO:0000259" key="3">
    <source>
        <dbReference type="Pfam" id="PF08541"/>
    </source>
</evidence>
<organism evidence="4">
    <name type="scientific">hydrocarbon metagenome</name>
    <dbReference type="NCBI Taxonomy" id="938273"/>
    <lineage>
        <taxon>unclassified sequences</taxon>
        <taxon>metagenomes</taxon>
        <taxon>ecological metagenomes</taxon>
    </lineage>
</organism>
<feature type="domain" description="Beta-ketoacyl-[acyl-carrier-protein] synthase III C-terminal" evidence="3">
    <location>
        <begin position="284"/>
        <end position="363"/>
    </location>
</feature>
<name>A0A0W8FQ38_9ZZZZ</name>
<gene>
    <name evidence="4" type="ORF">ASZ90_007292</name>
</gene>
<dbReference type="GO" id="GO:0004315">
    <property type="term" value="F:3-oxoacyl-[acyl-carrier-protein] synthase activity"/>
    <property type="evidence" value="ECO:0007669"/>
    <property type="project" value="UniProtKB-EC"/>
</dbReference>
<evidence type="ECO:0000256" key="1">
    <source>
        <dbReference type="ARBA" id="ARBA00022679"/>
    </source>
</evidence>
<comment type="caution">
    <text evidence="4">The sequence shown here is derived from an EMBL/GenBank/DDBJ whole genome shotgun (WGS) entry which is preliminary data.</text>
</comment>
<dbReference type="AlphaFoldDB" id="A0A0W8FQ38"/>
<dbReference type="SUPFAM" id="SSF53901">
    <property type="entry name" value="Thiolase-like"/>
    <property type="match status" value="1"/>
</dbReference>
<dbReference type="PANTHER" id="PTHR34069">
    <property type="entry name" value="3-OXOACYL-[ACYL-CARRIER-PROTEIN] SYNTHASE 3"/>
    <property type="match status" value="1"/>
</dbReference>
<dbReference type="EC" id="2.3.1.41" evidence="4"/>
<sequence>MEVYINDIAAFLPNDPVTNDEIETVLGMVHNIPSQIKNKILKNNGIEKRYYSIDRKTGELNYTNAQLTAEAIRRLKPYDGFSVNDIQCLCCATSMADVILPGHGLMVQGELGIPSCEVITTSGICLCGITSLKAAYANVALGISENAISTGSELASSLLRSNFFEHVKGNPDLDNQPIIAFESEFLRWMLSDAAGAVFMSGKKNQKGKSLRLDWIENVSYAGQMEVCMYAGAHKREDGTLIGWRQLSSLEEALAGNYFALKQDTRILNKEVVRVTVNLGLTRTMEKRKIKADEIDWFLPHYSSDFFRGKIYKAMEEIGFKIPYEKWFTNLAYKGNTGSASIYVIMEELFHSDRLKEGQKILCFVPESGRFSVAYVLLTVV</sequence>
<protein>
    <submittedName>
        <fullName evidence="4">3-oxoacyl-acp synthase iii</fullName>
        <ecNumber evidence="4">2.3.1.41</ecNumber>
    </submittedName>
</protein>
<accession>A0A0W8FQ38</accession>
<dbReference type="InterPro" id="IPR016039">
    <property type="entry name" value="Thiolase-like"/>
</dbReference>